<evidence type="ECO:0000313" key="1">
    <source>
        <dbReference type="EMBL" id="CAH3116906.1"/>
    </source>
</evidence>
<protein>
    <submittedName>
        <fullName evidence="1">Uncharacterized protein</fullName>
    </submittedName>
</protein>
<reference evidence="1 2" key="1">
    <citation type="submission" date="2022-05" db="EMBL/GenBank/DDBJ databases">
        <authorList>
            <consortium name="Genoscope - CEA"/>
            <person name="William W."/>
        </authorList>
    </citation>
    <scope>NUCLEOTIDE SEQUENCE [LARGE SCALE GENOMIC DNA]</scope>
</reference>
<dbReference type="PANTHER" id="PTHR34615:SF1">
    <property type="entry name" value="PX DOMAIN-CONTAINING PROTEIN"/>
    <property type="match status" value="1"/>
</dbReference>
<evidence type="ECO:0000313" key="2">
    <source>
        <dbReference type="Proteomes" id="UP001159405"/>
    </source>
</evidence>
<organism evidence="1 2">
    <name type="scientific">Porites lobata</name>
    <dbReference type="NCBI Taxonomy" id="104759"/>
    <lineage>
        <taxon>Eukaryota</taxon>
        <taxon>Metazoa</taxon>
        <taxon>Cnidaria</taxon>
        <taxon>Anthozoa</taxon>
        <taxon>Hexacorallia</taxon>
        <taxon>Scleractinia</taxon>
        <taxon>Fungiina</taxon>
        <taxon>Poritidae</taxon>
        <taxon>Porites</taxon>
    </lineage>
</organism>
<comment type="caution">
    <text evidence="1">The sequence shown here is derived from an EMBL/GenBank/DDBJ whole genome shotgun (WGS) entry which is preliminary data.</text>
</comment>
<sequence>MAFFRDIRNLLVENFDDGDISEDEFLLLYDANTSKNPDFPYDCYGSFDLNEMDDSECLAEFRFHKNDVPVLLEALQLPQSFTCHQGTICDGIEALCITLRRFAYPCRYSDLIPRFGRPVPELKGRRHDSGMLADSGLLRDLEQHAFSTTREPMALYGDPAYPYVSTSKSHTEVPE</sequence>
<gene>
    <name evidence="1" type="ORF">PLOB_00025562</name>
</gene>
<dbReference type="Proteomes" id="UP001159405">
    <property type="component" value="Unassembled WGS sequence"/>
</dbReference>
<dbReference type="EMBL" id="CALNXK010000030">
    <property type="protein sequence ID" value="CAH3116906.1"/>
    <property type="molecule type" value="Genomic_DNA"/>
</dbReference>
<dbReference type="PANTHER" id="PTHR34615">
    <property type="entry name" value="PX DOMAIN-CONTAINING PROTEIN"/>
    <property type="match status" value="1"/>
</dbReference>
<proteinExistence type="predicted"/>
<name>A0ABN8NQ80_9CNID</name>
<accession>A0ABN8NQ80</accession>
<keyword evidence="2" id="KW-1185">Reference proteome</keyword>